<dbReference type="OrthoDB" id="4505949at2"/>
<reference evidence="2 3" key="1">
    <citation type="submission" date="2016-10" db="EMBL/GenBank/DDBJ databases">
        <authorList>
            <person name="de Groot N.N."/>
        </authorList>
    </citation>
    <scope>NUCLEOTIDE SEQUENCE [LARGE SCALE GENOMIC DNA]</scope>
    <source>
        <strain evidence="2 3">DSM 44908</strain>
    </source>
</reference>
<keyword evidence="1" id="KW-0472">Membrane</keyword>
<dbReference type="AlphaFoldDB" id="A0A1I0T0W7"/>
<dbReference type="InterPro" id="IPR049978">
    <property type="entry name" value="SCO6880-like"/>
</dbReference>
<sequence length="498" mass="52617">MSAPQAERTVRTYAGYIDERRTYAFGLTPVAFGALAAIVVLTLAVMFLAGSPFVALVLGGVGVLAWLPLAIRGPQGKSAYELALLGRQWGAQRSAGRHIYRAGSLSNQAGGRTRLPGIGAETEMWWALDVNGHRFGMMRMPSTHQYTVLLRCRIGGAAGNDQDVIDGFVGSWANFQTMLGQVTNIAAVAVTVETLPDTGERARANVESITDALAPADARAILLERLSAASESGFRVHARVAITFDAATPAQRKDPMAAAEMIGAQLPVLYTQLGHTNVLATPMTDSEYAAVVRRAYDPAAEPDIERALALGEHVCDWADAGPVTAEEDKTTYVHDSGVSRVWTMTRPPSGFPTERVLVGLLSPNSQIPRKRITLLLRPYAPGDAAKTVEGDFKSAVGAVNTARGIGSAAADIALQNAGAARVAEARGHGVVSVSMIVTATGESEDQLDTLDPEMASLISGARITARPAYRYQAAAWLAGLGIGVLLPDHATIPKSLRG</sequence>
<feature type="transmembrane region" description="Helical" evidence="1">
    <location>
        <begin position="53"/>
        <end position="71"/>
    </location>
</feature>
<feature type="transmembrane region" description="Helical" evidence="1">
    <location>
        <begin position="23"/>
        <end position="47"/>
    </location>
</feature>
<evidence type="ECO:0000313" key="2">
    <source>
        <dbReference type="EMBL" id="SFA45412.1"/>
    </source>
</evidence>
<organism evidence="2 3">
    <name type="scientific">Rhodococcoides kroppenstedtii</name>
    <dbReference type="NCBI Taxonomy" id="293050"/>
    <lineage>
        <taxon>Bacteria</taxon>
        <taxon>Bacillati</taxon>
        <taxon>Actinomycetota</taxon>
        <taxon>Actinomycetes</taxon>
        <taxon>Mycobacteriales</taxon>
        <taxon>Nocardiaceae</taxon>
        <taxon>Rhodococcoides</taxon>
    </lineage>
</organism>
<dbReference type="EMBL" id="FOJN01000003">
    <property type="protein sequence ID" value="SFA45412.1"/>
    <property type="molecule type" value="Genomic_DNA"/>
</dbReference>
<name>A0A1I0T0W7_9NOCA</name>
<dbReference type="GeneID" id="85485111"/>
<dbReference type="NCBIfam" id="NF042935">
    <property type="entry name" value="SCO6880_fam"/>
    <property type="match status" value="1"/>
</dbReference>
<dbReference type="Proteomes" id="UP000182054">
    <property type="component" value="Unassembled WGS sequence"/>
</dbReference>
<protein>
    <recommendedName>
        <fullName evidence="4">Type VII ESX secretion system translocon, EccE</fullName>
    </recommendedName>
</protein>
<evidence type="ECO:0008006" key="4">
    <source>
        <dbReference type="Google" id="ProtNLM"/>
    </source>
</evidence>
<dbReference type="RefSeq" id="WP_074921928.1">
    <property type="nucleotide sequence ID" value="NZ_FOJN01000003.1"/>
</dbReference>
<evidence type="ECO:0000313" key="3">
    <source>
        <dbReference type="Proteomes" id="UP000182054"/>
    </source>
</evidence>
<gene>
    <name evidence="2" type="ORF">SAMN05444374_103267</name>
</gene>
<keyword evidence="1" id="KW-1133">Transmembrane helix</keyword>
<accession>A0A1I0T0W7</accession>
<evidence type="ECO:0000256" key="1">
    <source>
        <dbReference type="SAM" id="Phobius"/>
    </source>
</evidence>
<proteinExistence type="predicted"/>
<keyword evidence="1" id="KW-0812">Transmembrane</keyword>